<evidence type="ECO:0008006" key="3">
    <source>
        <dbReference type="Google" id="ProtNLM"/>
    </source>
</evidence>
<dbReference type="PANTHER" id="PTHR17985">
    <property type="entry name" value="SER/THR-RICH PROTEIN T10 IN DGCR REGION"/>
    <property type="match status" value="1"/>
</dbReference>
<sequence length="261" mass="28884">MCLIVFSLRQHPDFPLVVAANRDEFFRRPTAAMDWWASETADRKVLAGRDLLSGGTWLAVDVNGHVSAVTNVREGAQAPGTNSRGELPLLALAEHSETLEPRLQQQKDRYSGFNLVSLNTEHGWYFSNRDAHPGRHVHRGTYGLSNHLLQTPWPKLLRLRSSVTGLLESANSGTTEALHQSLIAHLQDTTPAPDHELPDTGVDRTTERFLSSPFIVGSDYGTRATTVVTVSAGGEIRVTEQVWGPEGKKQDTRAFCWQRPA</sequence>
<dbReference type="Proteomes" id="UP000253987">
    <property type="component" value="Unassembled WGS sequence"/>
</dbReference>
<comment type="caution">
    <text evidence="1">The sequence shown here is derived from an EMBL/GenBank/DDBJ whole genome shotgun (WGS) entry which is preliminary data.</text>
</comment>
<dbReference type="EMBL" id="QFWX01000005">
    <property type="protein sequence ID" value="PXX90143.1"/>
    <property type="molecule type" value="Genomic_DNA"/>
</dbReference>
<dbReference type="OrthoDB" id="4380123at2"/>
<organism evidence="1 2">
    <name type="scientific">Marinobacter vulgaris</name>
    <dbReference type="NCBI Taxonomy" id="1928331"/>
    <lineage>
        <taxon>Bacteria</taxon>
        <taxon>Pseudomonadati</taxon>
        <taxon>Pseudomonadota</taxon>
        <taxon>Gammaproteobacteria</taxon>
        <taxon>Pseudomonadales</taxon>
        <taxon>Marinobacteraceae</taxon>
        <taxon>Marinobacter</taxon>
    </lineage>
</organism>
<protein>
    <recommendedName>
        <fullName evidence="3">NRDE family protein</fullName>
    </recommendedName>
</protein>
<gene>
    <name evidence="1" type="ORF">DIT71_11555</name>
</gene>
<dbReference type="RefSeq" id="WP_114613386.1">
    <property type="nucleotide sequence ID" value="NZ_QFWX01000005.1"/>
</dbReference>
<keyword evidence="2" id="KW-1185">Reference proteome</keyword>
<evidence type="ECO:0000313" key="1">
    <source>
        <dbReference type="EMBL" id="PXX90143.1"/>
    </source>
</evidence>
<accession>A0A2V3ZH66</accession>
<dbReference type="InterPro" id="IPR008551">
    <property type="entry name" value="TANGO2"/>
</dbReference>
<evidence type="ECO:0000313" key="2">
    <source>
        <dbReference type="Proteomes" id="UP000253987"/>
    </source>
</evidence>
<dbReference type="AlphaFoldDB" id="A0A2V3ZH66"/>
<name>A0A2V3ZH66_9GAMM</name>
<proteinExistence type="predicted"/>
<dbReference type="PANTHER" id="PTHR17985:SF8">
    <property type="entry name" value="TRANSPORT AND GOLGI ORGANIZATION PROTEIN 2 HOMOLOG"/>
    <property type="match status" value="1"/>
</dbReference>
<reference evidence="1 2" key="2">
    <citation type="submission" date="2018-06" db="EMBL/GenBank/DDBJ databases">
        <title>Marinobactersediminissp. nov, a moderately halophilic bacterium isolated from marine solar saltern.</title>
        <authorList>
            <person name="Zhang Y."/>
        </authorList>
    </citation>
    <scope>NUCLEOTIDE SEQUENCE [LARGE SCALE GENOMIC DNA]</scope>
    <source>
        <strain evidence="1 2">F01</strain>
    </source>
</reference>
<dbReference type="Pfam" id="PF05742">
    <property type="entry name" value="TANGO2"/>
    <property type="match status" value="1"/>
</dbReference>
<reference evidence="2" key="1">
    <citation type="submission" date="2018-05" db="EMBL/GenBank/DDBJ databases">
        <authorList>
            <person name="Lu D."/>
        </authorList>
    </citation>
    <scope>NUCLEOTIDE SEQUENCE [LARGE SCALE GENOMIC DNA]</scope>
    <source>
        <strain evidence="2">F01</strain>
    </source>
</reference>